<dbReference type="Gene3D" id="2.60.40.10">
    <property type="entry name" value="Immunoglobulins"/>
    <property type="match status" value="1"/>
</dbReference>
<dbReference type="InterPro" id="IPR013783">
    <property type="entry name" value="Ig-like_fold"/>
</dbReference>
<dbReference type="CDD" id="cd02853">
    <property type="entry name" value="E_set_MTHase_like_N"/>
    <property type="match status" value="1"/>
</dbReference>
<dbReference type="RefSeq" id="WP_246286694.1">
    <property type="nucleotide sequence ID" value="NZ_JACBZY010000001.1"/>
</dbReference>
<accession>A0A852YH44</accession>
<evidence type="ECO:0000256" key="12">
    <source>
        <dbReference type="ARBA" id="ARBA00034013"/>
    </source>
</evidence>
<dbReference type="SUPFAM" id="SSF81296">
    <property type="entry name" value="E set domains"/>
    <property type="match status" value="1"/>
</dbReference>
<comment type="subcellular location">
    <subcellularLocation>
        <location evidence="1 14">Cytoplasm</location>
    </subcellularLocation>
</comment>
<sequence length="663" mass="71192">MSEATEPAIGVAGFRPRVWAPRAERVRLHLDGAVEPMRRLDAGEDSTPSASGAAEAAALGILSGSAVGWWVWDGAGLPEGARYGFLIDDDETPLPDPRGRSLPDGVHALSEVIAAHPTALELAGGDADAHRGDTHHRGARRSDTHHHGERWPGRPLAGGVIYELHIGTYTPDGTLDSAIERLDHLVELGIDFVELLPVNGFNGVHNWGYDGVAWFAVDDSYGGPEAYRRFVAAAHERGLGVIQDVVYNHLGPSGNYLPRFGPYLRDGSRNTWGDSVNLDEVEVRSYILDNARLWLDDYGVDGLRLDAVHALVDQQKPHILAELGTQADALSDALGRPVTLIAESDLNDPVMFEARADAGGSTGAAGAVDAGSGSGGTTADGDESGYGLTAQWSDDYHHAVHVALTGETTGYYADFAPLGALAKAATQGFFHDGTFSSFREREHGRPIPSQLPTASLVTFAQDHDQIGNRAEGDRLTATLSPRRLAVAAVLNLLSPFTPMLFMGEEWGASTPWQFFTAHPEPELGKATAEGRIAEFAKMGWDADAVPDPQDPQTFARSNLDWSELDQPGHRELLAAHRELIRLRHELPEFGTTTFADLSATVDEDARTLAIRIRSLVVAVNLGLGEFTLPADELLFRTSDDVVSTAEGVLALPPDSAALIRLAE</sequence>
<gene>
    <name evidence="19" type="ORF">BJ979_000994</name>
</gene>
<dbReference type="PANTHER" id="PTHR43002">
    <property type="entry name" value="GLYCOGEN DEBRANCHING ENZYME"/>
    <property type="match status" value="1"/>
</dbReference>
<dbReference type="GO" id="GO:0033942">
    <property type="term" value="F:4-alpha-D-(1-&gt;4)-alpha-D-glucanotrehalose trehalohydrolase activity"/>
    <property type="evidence" value="ECO:0007669"/>
    <property type="project" value="UniProtKB-EC"/>
</dbReference>
<dbReference type="Proteomes" id="UP000553888">
    <property type="component" value="Unassembled WGS sequence"/>
</dbReference>
<evidence type="ECO:0000256" key="4">
    <source>
        <dbReference type="ARBA" id="ARBA00012268"/>
    </source>
</evidence>
<dbReference type="InterPro" id="IPR017853">
    <property type="entry name" value="GH"/>
</dbReference>
<dbReference type="Pfam" id="PF00128">
    <property type="entry name" value="Alpha-amylase"/>
    <property type="match status" value="1"/>
</dbReference>
<dbReference type="InterPro" id="IPR044901">
    <property type="entry name" value="Trehalose_TreZ_E-set_sf"/>
</dbReference>
<evidence type="ECO:0000256" key="17">
    <source>
        <dbReference type="SAM" id="MobiDB-lite"/>
    </source>
</evidence>
<evidence type="ECO:0000256" key="7">
    <source>
        <dbReference type="ARBA" id="ARBA00022801"/>
    </source>
</evidence>
<feature type="compositionally biased region" description="Basic and acidic residues" evidence="17">
    <location>
        <begin position="127"/>
        <end position="151"/>
    </location>
</feature>
<name>A0A852YH44_9MICO</name>
<dbReference type="Gene3D" id="1.10.10.760">
    <property type="entry name" value="E-set domains of sugar-utilizing enzymes"/>
    <property type="match status" value="1"/>
</dbReference>
<dbReference type="InterPro" id="IPR014756">
    <property type="entry name" value="Ig_E-set"/>
</dbReference>
<comment type="pathway">
    <text evidence="2 13">Glycan biosynthesis; trehalose biosynthesis.</text>
</comment>
<proteinExistence type="inferred from homology"/>
<feature type="active site" description="Proton donor" evidence="14">
    <location>
        <position position="343"/>
    </location>
</feature>
<feature type="binding site" evidence="15">
    <location>
        <begin position="463"/>
        <end position="468"/>
    </location>
    <ligand>
        <name>substrate</name>
    </ligand>
</feature>
<dbReference type="PIRSF" id="PIRSF006337">
    <property type="entry name" value="Trehalose_TreZ"/>
    <property type="match status" value="1"/>
</dbReference>
<dbReference type="SUPFAM" id="SSF51445">
    <property type="entry name" value="(Trans)glycosidases"/>
    <property type="match status" value="1"/>
</dbReference>
<keyword evidence="20" id="KW-1185">Reference proteome</keyword>
<comment type="catalytic activity">
    <reaction evidence="12 13">
        <text>hydrolysis of (1-&gt;4)-alpha-D-glucosidic linkage in 4-alpha-D-[(1-&gt;4)-alpha-D-glucanosyl]n trehalose to yield trehalose and (1-&gt;4)-alpha-D-glucan.</text>
        <dbReference type="EC" id="3.2.1.141"/>
    </reaction>
</comment>
<evidence type="ECO:0000256" key="6">
    <source>
        <dbReference type="ARBA" id="ARBA00022490"/>
    </source>
</evidence>
<dbReference type="InterPro" id="IPR006047">
    <property type="entry name" value="GH13_cat_dom"/>
</dbReference>
<keyword evidence="6" id="KW-0963">Cytoplasm</keyword>
<dbReference type="UniPathway" id="UPA00299"/>
<evidence type="ECO:0000256" key="9">
    <source>
        <dbReference type="ARBA" id="ARBA00023295"/>
    </source>
</evidence>
<dbReference type="InterPro" id="IPR012768">
    <property type="entry name" value="Trehalose_TreZ"/>
</dbReference>
<keyword evidence="9 13" id="KW-0326">Glycosidase</keyword>
<evidence type="ECO:0000256" key="1">
    <source>
        <dbReference type="ARBA" id="ARBA00004496"/>
    </source>
</evidence>
<feature type="binding site" evidence="15">
    <location>
        <begin position="304"/>
        <end position="309"/>
    </location>
    <ligand>
        <name>substrate</name>
    </ligand>
</feature>
<evidence type="ECO:0000256" key="14">
    <source>
        <dbReference type="PIRSR" id="PIRSR006337-1"/>
    </source>
</evidence>
<dbReference type="GO" id="GO:0005737">
    <property type="term" value="C:cytoplasm"/>
    <property type="evidence" value="ECO:0007669"/>
    <property type="project" value="UniProtKB-SubCell"/>
</dbReference>
<evidence type="ECO:0000259" key="18">
    <source>
        <dbReference type="SMART" id="SM00642"/>
    </source>
</evidence>
<evidence type="ECO:0000313" key="19">
    <source>
        <dbReference type="EMBL" id="NYG98368.1"/>
    </source>
</evidence>
<evidence type="ECO:0000313" key="20">
    <source>
        <dbReference type="Proteomes" id="UP000553888"/>
    </source>
</evidence>
<dbReference type="EC" id="3.2.1.141" evidence="4 13"/>
<keyword evidence="8" id="KW-0119">Carbohydrate metabolism</keyword>
<organism evidence="19 20">
    <name type="scientific">Schumannella luteola</name>
    <dbReference type="NCBI Taxonomy" id="472059"/>
    <lineage>
        <taxon>Bacteria</taxon>
        <taxon>Bacillati</taxon>
        <taxon>Actinomycetota</taxon>
        <taxon>Actinomycetes</taxon>
        <taxon>Micrococcales</taxon>
        <taxon>Microbacteriaceae</taxon>
        <taxon>Schumannella</taxon>
    </lineage>
</organism>
<evidence type="ECO:0000256" key="15">
    <source>
        <dbReference type="PIRSR" id="PIRSR006337-2"/>
    </source>
</evidence>
<comment type="caution">
    <text evidence="19">The sequence shown here is derived from an EMBL/GenBank/DDBJ whole genome shotgun (WGS) entry which is preliminary data.</text>
</comment>
<dbReference type="EMBL" id="JACBZY010000001">
    <property type="protein sequence ID" value="NYG98368.1"/>
    <property type="molecule type" value="Genomic_DNA"/>
</dbReference>
<feature type="region of interest" description="Disordered" evidence="17">
    <location>
        <begin position="124"/>
        <end position="151"/>
    </location>
</feature>
<evidence type="ECO:0000256" key="5">
    <source>
        <dbReference type="ARBA" id="ARBA00015938"/>
    </source>
</evidence>
<evidence type="ECO:0000256" key="2">
    <source>
        <dbReference type="ARBA" id="ARBA00005199"/>
    </source>
</evidence>
<evidence type="ECO:0000256" key="13">
    <source>
        <dbReference type="PIRNR" id="PIRNR006337"/>
    </source>
</evidence>
<feature type="region of interest" description="Disordered" evidence="17">
    <location>
        <begin position="359"/>
        <end position="382"/>
    </location>
</feature>
<feature type="domain" description="Glycosyl hydrolase family 13 catalytic" evidence="18">
    <location>
        <begin position="159"/>
        <end position="531"/>
    </location>
</feature>
<dbReference type="SMART" id="SM00642">
    <property type="entry name" value="Aamy"/>
    <property type="match status" value="1"/>
</dbReference>
<dbReference type="AlphaFoldDB" id="A0A852YH44"/>
<evidence type="ECO:0000256" key="8">
    <source>
        <dbReference type="ARBA" id="ARBA00023277"/>
    </source>
</evidence>
<evidence type="ECO:0000256" key="10">
    <source>
        <dbReference type="ARBA" id="ARBA00032057"/>
    </source>
</evidence>
<reference evidence="19 20" key="1">
    <citation type="submission" date="2020-07" db="EMBL/GenBank/DDBJ databases">
        <title>Sequencing the genomes of 1000 actinobacteria strains.</title>
        <authorList>
            <person name="Klenk H.-P."/>
        </authorList>
    </citation>
    <scope>NUCLEOTIDE SEQUENCE [LARGE SCALE GENOMIC DNA]</scope>
    <source>
        <strain evidence="19 20">DSM 23141</strain>
    </source>
</reference>
<evidence type="ECO:0000256" key="3">
    <source>
        <dbReference type="ARBA" id="ARBA00008061"/>
    </source>
</evidence>
<comment type="similarity">
    <text evidence="3 13">Belongs to the glycosyl hydrolase 13 family.</text>
</comment>
<feature type="active site" description="Nucleophile" evidence="14">
    <location>
        <position position="306"/>
    </location>
</feature>
<keyword evidence="7 13" id="KW-0378">Hydrolase</keyword>
<evidence type="ECO:0000256" key="11">
    <source>
        <dbReference type="ARBA" id="ARBA00033284"/>
    </source>
</evidence>
<dbReference type="Gene3D" id="3.20.20.80">
    <property type="entry name" value="Glycosidases"/>
    <property type="match status" value="1"/>
</dbReference>
<dbReference type="CDD" id="cd11325">
    <property type="entry name" value="AmyAc_GTHase"/>
    <property type="match status" value="1"/>
</dbReference>
<feature type="site" description="Transition state stabilizer" evidence="16">
    <location>
        <position position="464"/>
    </location>
</feature>
<feature type="binding site" evidence="15">
    <location>
        <begin position="394"/>
        <end position="398"/>
    </location>
    <ligand>
        <name>substrate</name>
    </ligand>
</feature>
<dbReference type="GO" id="GO:0005992">
    <property type="term" value="P:trehalose biosynthetic process"/>
    <property type="evidence" value="ECO:0007669"/>
    <property type="project" value="UniProtKB-UniPathway"/>
</dbReference>
<evidence type="ECO:0000256" key="16">
    <source>
        <dbReference type="PIRSR" id="PIRSR006337-3"/>
    </source>
</evidence>
<protein>
    <recommendedName>
        <fullName evidence="5 13">Malto-oligosyltrehalose trehalohydrolase</fullName>
        <shortName evidence="13">MTHase</shortName>
        <ecNumber evidence="4 13">3.2.1.141</ecNumber>
    </recommendedName>
    <alternativeName>
        <fullName evidence="11 13">4-alpha-D-((1-&gt;4)-alpha-D-glucano)trehalose trehalohydrolase</fullName>
    </alternativeName>
    <alternativeName>
        <fullName evidence="10 13">Maltooligosyl trehalose trehalohydrolase</fullName>
    </alternativeName>
</protein>